<feature type="transmembrane region" description="Helical" evidence="8">
    <location>
        <begin position="159"/>
        <end position="178"/>
    </location>
</feature>
<accession>A0A6G8PYW4</accession>
<name>A0A6G8PYW4_9ACTN</name>
<keyword evidence="4 8" id="KW-0812">Transmembrane</keyword>
<dbReference type="KEGG" id="rmar:GBA65_13305"/>
<organism evidence="9 10">
    <name type="scientific">Rubrobacter marinus</name>
    <dbReference type="NCBI Taxonomy" id="2653852"/>
    <lineage>
        <taxon>Bacteria</taxon>
        <taxon>Bacillati</taxon>
        <taxon>Actinomycetota</taxon>
        <taxon>Rubrobacteria</taxon>
        <taxon>Rubrobacterales</taxon>
        <taxon>Rubrobacteraceae</taxon>
        <taxon>Rubrobacter</taxon>
    </lineage>
</organism>
<sequence>MGALLFWVPLALLGLYMYWTLMDRFRGLTASLSTESRDILTYMMAGEEILSGAVPYRDFFIEYPPGSLPFFVPPALVSEGPASYAAAFASEMALLLVASLVLTALSARALGLPWPVAALIFVAAAVLLNPIAVTRYDAVVALTVAAAVALAVRSREGGTASSLALAFAWVSLGVGTAAKLVPALVGPPLALFAARLGGWRAFVGGRRSSGSWWRPFSCRRSCWVAAAFWRASRTTRSGGCRSSPWGPRS</sequence>
<feature type="transmembrane region" description="Helical" evidence="8">
    <location>
        <begin position="134"/>
        <end position="152"/>
    </location>
</feature>
<keyword evidence="5 8" id="KW-1133">Transmembrane helix</keyword>
<comment type="subcellular location">
    <subcellularLocation>
        <location evidence="1">Cell membrane</location>
        <topology evidence="1">Multi-pass membrane protein</topology>
    </subcellularLocation>
</comment>
<feature type="transmembrane region" description="Helical" evidence="8">
    <location>
        <begin position="82"/>
        <end position="102"/>
    </location>
</feature>
<evidence type="ECO:0000256" key="1">
    <source>
        <dbReference type="ARBA" id="ARBA00004651"/>
    </source>
</evidence>
<evidence type="ECO:0000256" key="5">
    <source>
        <dbReference type="ARBA" id="ARBA00022989"/>
    </source>
</evidence>
<dbReference type="Proteomes" id="UP000502706">
    <property type="component" value="Chromosome"/>
</dbReference>
<dbReference type="GO" id="GO:0016758">
    <property type="term" value="F:hexosyltransferase activity"/>
    <property type="evidence" value="ECO:0007669"/>
    <property type="project" value="InterPro"/>
</dbReference>
<feature type="transmembrane region" description="Helical" evidence="8">
    <location>
        <begin position="109"/>
        <end position="128"/>
    </location>
</feature>
<keyword evidence="2" id="KW-1003">Cell membrane</keyword>
<evidence type="ECO:0000256" key="7">
    <source>
        <dbReference type="ARBA" id="ARBA00024033"/>
    </source>
</evidence>
<dbReference type="RefSeq" id="WP_166396991.1">
    <property type="nucleotide sequence ID" value="NZ_CP045121.1"/>
</dbReference>
<keyword evidence="10" id="KW-1185">Reference proteome</keyword>
<evidence type="ECO:0000256" key="4">
    <source>
        <dbReference type="ARBA" id="ARBA00022692"/>
    </source>
</evidence>
<dbReference type="GO" id="GO:0005886">
    <property type="term" value="C:plasma membrane"/>
    <property type="evidence" value="ECO:0007669"/>
    <property type="project" value="UniProtKB-SubCell"/>
</dbReference>
<keyword evidence="6 8" id="KW-0472">Membrane</keyword>
<evidence type="ECO:0000256" key="2">
    <source>
        <dbReference type="ARBA" id="ARBA00022475"/>
    </source>
</evidence>
<dbReference type="InterPro" id="IPR018584">
    <property type="entry name" value="GT87"/>
</dbReference>
<evidence type="ECO:0000256" key="3">
    <source>
        <dbReference type="ARBA" id="ARBA00022679"/>
    </source>
</evidence>
<comment type="similarity">
    <text evidence="7">Belongs to the glycosyltransferase 87 family.</text>
</comment>
<gene>
    <name evidence="9" type="ORF">GBA65_13305</name>
</gene>
<proteinExistence type="inferred from homology"/>
<evidence type="ECO:0000313" key="10">
    <source>
        <dbReference type="Proteomes" id="UP000502706"/>
    </source>
</evidence>
<keyword evidence="3" id="KW-0808">Transferase</keyword>
<evidence type="ECO:0000256" key="6">
    <source>
        <dbReference type="ARBA" id="ARBA00023136"/>
    </source>
</evidence>
<protein>
    <submittedName>
        <fullName evidence="9">DUF2029 domain-containing protein</fullName>
    </submittedName>
</protein>
<evidence type="ECO:0000256" key="8">
    <source>
        <dbReference type="SAM" id="Phobius"/>
    </source>
</evidence>
<evidence type="ECO:0000313" key="9">
    <source>
        <dbReference type="EMBL" id="QIN79327.1"/>
    </source>
</evidence>
<dbReference type="EMBL" id="CP045121">
    <property type="protein sequence ID" value="QIN79327.1"/>
    <property type="molecule type" value="Genomic_DNA"/>
</dbReference>
<reference evidence="9 10" key="1">
    <citation type="submission" date="2019-10" db="EMBL/GenBank/DDBJ databases">
        <title>Rubrobacter sp nov SCSIO 52915 isolated from a deep-sea sediment in the South China Sea.</title>
        <authorList>
            <person name="Chen R.W."/>
        </authorList>
    </citation>
    <scope>NUCLEOTIDE SEQUENCE [LARGE SCALE GENOMIC DNA]</scope>
    <source>
        <strain evidence="9 10">SCSIO 52915</strain>
    </source>
</reference>
<dbReference type="Pfam" id="PF09594">
    <property type="entry name" value="GT87"/>
    <property type="match status" value="1"/>
</dbReference>
<dbReference type="AlphaFoldDB" id="A0A6G8PYW4"/>